<evidence type="ECO:0000259" key="1">
    <source>
        <dbReference type="Pfam" id="PF24864"/>
    </source>
</evidence>
<dbReference type="Proteomes" id="UP000224080">
    <property type="component" value="Unassembled WGS sequence"/>
</dbReference>
<gene>
    <name evidence="2" type="ORF">GX51_00028</name>
</gene>
<name>A0A2B7XNC5_9EURO</name>
<dbReference type="OrthoDB" id="4757095at2759"/>
<dbReference type="EMBL" id="PDNC01000001">
    <property type="protein sequence ID" value="PGH10271.1"/>
    <property type="molecule type" value="Genomic_DNA"/>
</dbReference>
<accession>A0A2B7XNC5</accession>
<evidence type="ECO:0000313" key="3">
    <source>
        <dbReference type="Proteomes" id="UP000224080"/>
    </source>
</evidence>
<comment type="caution">
    <text evidence="2">The sequence shown here is derived from an EMBL/GenBank/DDBJ whole genome shotgun (WGS) entry which is preliminary data.</text>
</comment>
<dbReference type="STRING" id="2060905.A0A2B7XNC5"/>
<protein>
    <recommendedName>
        <fullName evidence="1">DUF7730 domain-containing protein</fullName>
    </recommendedName>
</protein>
<keyword evidence="3" id="KW-1185">Reference proteome</keyword>
<dbReference type="InterPro" id="IPR056632">
    <property type="entry name" value="DUF7730"/>
</dbReference>
<dbReference type="AlphaFoldDB" id="A0A2B7XNC5"/>
<evidence type="ECO:0000313" key="2">
    <source>
        <dbReference type="EMBL" id="PGH10271.1"/>
    </source>
</evidence>
<reference evidence="2 3" key="1">
    <citation type="submission" date="2017-10" db="EMBL/GenBank/DDBJ databases">
        <title>Comparative genomics in systemic dimorphic fungi from Ajellomycetaceae.</title>
        <authorList>
            <person name="Munoz J.F."/>
            <person name="Mcewen J.G."/>
            <person name="Clay O.K."/>
            <person name="Cuomo C.A."/>
        </authorList>
    </citation>
    <scope>NUCLEOTIDE SEQUENCE [LARGE SCALE GENOMIC DNA]</scope>
    <source>
        <strain evidence="2 3">UAMH130</strain>
    </source>
</reference>
<organism evidence="2 3">
    <name type="scientific">Blastomyces parvus</name>
    <dbReference type="NCBI Taxonomy" id="2060905"/>
    <lineage>
        <taxon>Eukaryota</taxon>
        <taxon>Fungi</taxon>
        <taxon>Dikarya</taxon>
        <taxon>Ascomycota</taxon>
        <taxon>Pezizomycotina</taxon>
        <taxon>Eurotiomycetes</taxon>
        <taxon>Eurotiomycetidae</taxon>
        <taxon>Onygenales</taxon>
        <taxon>Ajellomycetaceae</taxon>
        <taxon>Blastomyces</taxon>
    </lineage>
</organism>
<dbReference type="Pfam" id="PF24864">
    <property type="entry name" value="DUF7730"/>
    <property type="match status" value="1"/>
</dbReference>
<sequence>MPNPYYTFPPDAPLNSSLYYSHNRSDKSPPLRPRLPQYRRRGITHPLPDWIDSPFSNPWAYTDPQTHCTLYTALPPEIRLLIFEALVGNRVLHVDTAYKGYRVFKACRHSGGRWDRNFWDTVFSGRYREYTVTCHCGHGSEDSLYLEILRTCRRIYSECIPLLYTRNVFNFKQDIETSLFVSRPLHPRFQSVSSVELNFSTPQRTAYYNPVKSLVTYKRIIAAISYMPPMRIVRLHITNLPEISEEHNTGDMADTPNLSLEQIWLGPVDRLVRLQASWLEEFEFVIPADCFELLCCGDKAGAIDGSGGGEGNVICNELRGGKRCRRRLEGISPGVQYWISCPARPEPESLTM</sequence>
<dbReference type="PANTHER" id="PTHR38790">
    <property type="entry name" value="2EXR DOMAIN-CONTAINING PROTEIN-RELATED"/>
    <property type="match status" value="1"/>
</dbReference>
<proteinExistence type="predicted"/>
<feature type="domain" description="DUF7730" evidence="1">
    <location>
        <begin position="64"/>
        <end position="216"/>
    </location>
</feature>